<dbReference type="InterPro" id="IPR002830">
    <property type="entry name" value="UbiD"/>
</dbReference>
<organism evidence="4 5">
    <name type="scientific">Desulfosarcina ovata subsp. sediminis</name>
    <dbReference type="NCBI Taxonomy" id="885957"/>
    <lineage>
        <taxon>Bacteria</taxon>
        <taxon>Pseudomonadati</taxon>
        <taxon>Thermodesulfobacteriota</taxon>
        <taxon>Desulfobacteria</taxon>
        <taxon>Desulfobacterales</taxon>
        <taxon>Desulfosarcinaceae</taxon>
        <taxon>Desulfosarcina</taxon>
    </lineage>
</organism>
<feature type="domain" description="3-octaprenyl-4-hydroxybenzoate carboxy-lyase-like Rift-related" evidence="1">
    <location>
        <begin position="118"/>
        <end position="314"/>
    </location>
</feature>
<dbReference type="GO" id="GO:0005737">
    <property type="term" value="C:cytoplasm"/>
    <property type="evidence" value="ECO:0007669"/>
    <property type="project" value="TreeGrafter"/>
</dbReference>
<dbReference type="AlphaFoldDB" id="A0A5K7ZE84"/>
<dbReference type="Proteomes" id="UP000425960">
    <property type="component" value="Chromosome"/>
</dbReference>
<evidence type="ECO:0000259" key="3">
    <source>
        <dbReference type="Pfam" id="PF20696"/>
    </source>
</evidence>
<dbReference type="InterPro" id="IPR048304">
    <property type="entry name" value="UbiD_Rift_dom"/>
</dbReference>
<protein>
    <submittedName>
        <fullName evidence="4">Menaquinone biosynthesis decarboxylase</fullName>
    </submittedName>
</protein>
<accession>A0A5K7ZE84</accession>
<dbReference type="Pfam" id="PF20696">
    <property type="entry name" value="UbiD_C"/>
    <property type="match status" value="1"/>
</dbReference>
<evidence type="ECO:0000313" key="5">
    <source>
        <dbReference type="Proteomes" id="UP000425960"/>
    </source>
</evidence>
<feature type="domain" description="3-octaprenyl-4-hydroxybenzoate carboxy-lyase-like N-terminal" evidence="2">
    <location>
        <begin position="11"/>
        <end position="85"/>
    </location>
</feature>
<feature type="domain" description="3-octaprenyl-4-hydroxybenzoate carboxy-lyase-like C-terminal" evidence="3">
    <location>
        <begin position="320"/>
        <end position="443"/>
    </location>
</feature>
<dbReference type="GO" id="GO:0016831">
    <property type="term" value="F:carboxy-lyase activity"/>
    <property type="evidence" value="ECO:0007669"/>
    <property type="project" value="InterPro"/>
</dbReference>
<dbReference type="PANTHER" id="PTHR30108:SF7">
    <property type="entry name" value="3-POLYPRENYL-4-HYDROXYBENZOATE DECARBOXYLASE"/>
    <property type="match status" value="1"/>
</dbReference>
<dbReference type="RefSeq" id="WP_173178970.1">
    <property type="nucleotide sequence ID" value="NZ_AP021876.1"/>
</dbReference>
<evidence type="ECO:0000313" key="4">
    <source>
        <dbReference type="EMBL" id="BBO79564.1"/>
    </source>
</evidence>
<dbReference type="NCBIfam" id="TIGR00148">
    <property type="entry name" value="UbiD family decarboxylase"/>
    <property type="match status" value="1"/>
</dbReference>
<dbReference type="Pfam" id="PF01977">
    <property type="entry name" value="UbiD"/>
    <property type="match status" value="1"/>
</dbReference>
<dbReference type="InterPro" id="IPR049381">
    <property type="entry name" value="UbiD-like_C"/>
</dbReference>
<proteinExistence type="predicted"/>
<dbReference type="InterPro" id="IPR049383">
    <property type="entry name" value="UbiD-like_N"/>
</dbReference>
<name>A0A5K7ZE84_9BACT</name>
<sequence length="593" mass="65898">MRFVDLRSFLTHLEQRGELARIRAAVDPDQEMTIIQHRVIASGGPALLFENVIGSPYRVVTNLLGTRRRTDLVFGGDPARLGERVHRLSQTLMPPSLKSIYKSRRDLLSFGAARMRRVKRGPVLETVADPPDLTRLPVLTCWPEDGGPFFTLPLVHTTDPENGTGNLGMYRLQRFDTKSTGMHWQIERGAGFHFHKATAMDRPLPVSVILGGPPALIAAAVAPMPEGIDERLLAAYMMNHPLDVILRPGTGHRVPARAEFVIEGTVTPGDLRWEGPFGDHFGHYSHAADYPVFRVRRILARRDAIYPATVVGKPVQEDYYLGEALQAMTLPLLRMIRPAVVDLWAYPETGFHALAVMSVRERYPKEALKHTLGMLGEGQVSLTKVMITVDHRVDVKDFTAVSRALWQRLDASCGIHLLAPTAQDTLDFTGPAMNTGSRLILMAIDDGGPPLRGAPPPAPPAPSDLHSDAIETAAMGPAFLVVRTRAGLADIEPLRQALMRHPASLDYLFHVIVSDDVPLDNPMLTLWGWFTRFDPLADIYPAGRTVAGNRLIFDFPITIDARWKRGYPKPVEFDPQVEKKVDRMWNTLGLPNF</sequence>
<gene>
    <name evidence="4" type="ORF">DSCO28_01300</name>
</gene>
<dbReference type="PANTHER" id="PTHR30108">
    <property type="entry name" value="3-OCTAPRENYL-4-HYDROXYBENZOATE CARBOXY-LYASE-RELATED"/>
    <property type="match status" value="1"/>
</dbReference>
<dbReference type="Gene3D" id="3.40.1670.10">
    <property type="entry name" value="UbiD C-terminal domain-like"/>
    <property type="match status" value="1"/>
</dbReference>
<dbReference type="SUPFAM" id="SSF50475">
    <property type="entry name" value="FMN-binding split barrel"/>
    <property type="match status" value="1"/>
</dbReference>
<dbReference type="EMBL" id="AP021876">
    <property type="protein sequence ID" value="BBO79564.1"/>
    <property type="molecule type" value="Genomic_DNA"/>
</dbReference>
<dbReference type="Pfam" id="PF20695">
    <property type="entry name" value="UbiD_N"/>
    <property type="match status" value="1"/>
</dbReference>
<dbReference type="SUPFAM" id="SSF143968">
    <property type="entry name" value="UbiD C-terminal domain-like"/>
    <property type="match status" value="2"/>
</dbReference>
<dbReference type="KEGG" id="dov:DSCO28_01300"/>
<evidence type="ECO:0000259" key="2">
    <source>
        <dbReference type="Pfam" id="PF20695"/>
    </source>
</evidence>
<reference evidence="4 5" key="1">
    <citation type="submission" date="2019-11" db="EMBL/GenBank/DDBJ databases">
        <title>Comparative genomics of hydrocarbon-degrading Desulfosarcina strains.</title>
        <authorList>
            <person name="Watanabe M."/>
            <person name="Kojima H."/>
            <person name="Fukui M."/>
        </authorList>
    </citation>
    <scope>NUCLEOTIDE SEQUENCE [LARGE SCALE GENOMIC DNA]</scope>
    <source>
        <strain evidence="4 5">28bB2T</strain>
    </source>
</reference>
<evidence type="ECO:0000259" key="1">
    <source>
        <dbReference type="Pfam" id="PF01977"/>
    </source>
</evidence>